<proteinExistence type="predicted"/>
<dbReference type="NCBIfam" id="NF033778">
    <property type="entry name" value="trans_TimA"/>
    <property type="match status" value="1"/>
</dbReference>
<dbReference type="InterPro" id="IPR032710">
    <property type="entry name" value="NTF2-like_dom_sf"/>
</dbReference>
<accession>A0A290MNF9</accession>
<evidence type="ECO:0000313" key="4">
    <source>
        <dbReference type="Proteomes" id="UP000217311"/>
    </source>
</evidence>
<dbReference type="EMBL" id="CP023315">
    <property type="protein sequence ID" value="ATC33626.1"/>
    <property type="molecule type" value="Genomic_DNA"/>
</dbReference>
<organism evidence="3 4">
    <name type="scientific">Caulobacter vibrioides</name>
    <name type="common">Caulobacter crescentus</name>
    <dbReference type="NCBI Taxonomy" id="155892"/>
    <lineage>
        <taxon>Bacteria</taxon>
        <taxon>Pseudomonadati</taxon>
        <taxon>Pseudomonadota</taxon>
        <taxon>Alphaproteobacteria</taxon>
        <taxon>Caulobacterales</taxon>
        <taxon>Caulobacteraceae</taxon>
        <taxon>Caulobacter</taxon>
    </lineage>
</organism>
<feature type="transmembrane region" description="Helical" evidence="1">
    <location>
        <begin position="39"/>
        <end position="58"/>
    </location>
</feature>
<dbReference type="Pfam" id="PF04280">
    <property type="entry name" value="Tim44"/>
    <property type="match status" value="1"/>
</dbReference>
<gene>
    <name evidence="3" type="ORF">CA606_15505</name>
</gene>
<keyword evidence="1" id="KW-1133">Transmembrane helix</keyword>
<dbReference type="Gene3D" id="3.10.450.240">
    <property type="match status" value="1"/>
</dbReference>
<keyword evidence="1" id="KW-0812">Transmembrane</keyword>
<feature type="domain" description="Tim44-like" evidence="2">
    <location>
        <begin position="90"/>
        <end position="231"/>
    </location>
</feature>
<sequence>MGAATMRDGLAQRWAPDGRTCLTYIEIISRAPSPLPDPVVFQILFLAAVAAIVLYQLYATLGRRVGRQPEDVAVTATPGAASAPVDQILQSEGVATLKARQPDFDPARFLTGARAAYEQIVKAYAEGDRETLKPLLAPDVMDNFERAMVARETAGRSERVEFLTSPRVDLERIDVVGDTAKAVVRILAEVRTRTKDERGEGVDDRRTAELWTFEREVKSTDPNWNLSFVAAAEA</sequence>
<reference evidence="4" key="1">
    <citation type="submission" date="2017-09" db="EMBL/GenBank/DDBJ databases">
        <title>Genome evolution observed in wild isolates of Caulobacter crescentus.</title>
        <authorList>
            <person name="Ely B."/>
            <person name="Wilson K."/>
            <person name="Scott D."/>
        </authorList>
    </citation>
    <scope>NUCLEOTIDE SEQUENCE [LARGE SCALE GENOMIC DNA]</scope>
    <source>
        <strain evidence="4">CB13b1a</strain>
    </source>
</reference>
<dbReference type="SMART" id="SM00978">
    <property type="entry name" value="Tim44"/>
    <property type="match status" value="1"/>
</dbReference>
<name>A0A290MNF9_CAUVI</name>
<evidence type="ECO:0000256" key="1">
    <source>
        <dbReference type="SAM" id="Phobius"/>
    </source>
</evidence>
<dbReference type="NCBIfam" id="NF033779">
    <property type="entry name" value="Tim44_TimA_adap"/>
    <property type="match status" value="1"/>
</dbReference>
<dbReference type="SUPFAM" id="SSF54427">
    <property type="entry name" value="NTF2-like"/>
    <property type="match status" value="1"/>
</dbReference>
<protein>
    <submittedName>
        <fullName evidence="3">Preprotein translocase subunit Tim44</fullName>
    </submittedName>
</protein>
<keyword evidence="1" id="KW-0472">Membrane</keyword>
<dbReference type="AlphaFoldDB" id="A0A290MNF9"/>
<dbReference type="InterPro" id="IPR007379">
    <property type="entry name" value="Tim44-like_dom"/>
</dbReference>
<evidence type="ECO:0000313" key="3">
    <source>
        <dbReference type="EMBL" id="ATC33626.1"/>
    </source>
</evidence>
<evidence type="ECO:0000259" key="2">
    <source>
        <dbReference type="SMART" id="SM00978"/>
    </source>
</evidence>
<dbReference type="Proteomes" id="UP000217311">
    <property type="component" value="Chromosome"/>
</dbReference>